<evidence type="ECO:0000256" key="1">
    <source>
        <dbReference type="ARBA" id="ARBA00004123"/>
    </source>
</evidence>
<accession>A0A3P8YT84</accession>
<keyword evidence="6" id="KW-0862">Zinc</keyword>
<evidence type="ECO:0000256" key="2">
    <source>
        <dbReference type="ARBA" id="ARBA00022499"/>
    </source>
</evidence>
<feature type="domain" description="PHD-type" evidence="10">
    <location>
        <begin position="97"/>
        <end position="205"/>
    </location>
</feature>
<evidence type="ECO:0000313" key="11">
    <source>
        <dbReference type="Ensembl" id="ENSELUP00000019112.1"/>
    </source>
</evidence>
<dbReference type="Pfam" id="PF13771">
    <property type="entry name" value="zf-HC5HC2H"/>
    <property type="match status" value="1"/>
</dbReference>
<keyword evidence="7" id="KW-0832">Ubl conjugation</keyword>
<organism evidence="11 12">
    <name type="scientific">Esox lucius</name>
    <name type="common">Northern pike</name>
    <dbReference type="NCBI Taxonomy" id="8010"/>
    <lineage>
        <taxon>Eukaryota</taxon>
        <taxon>Metazoa</taxon>
        <taxon>Chordata</taxon>
        <taxon>Craniata</taxon>
        <taxon>Vertebrata</taxon>
        <taxon>Euteleostomi</taxon>
        <taxon>Actinopterygii</taxon>
        <taxon>Neopterygii</taxon>
        <taxon>Teleostei</taxon>
        <taxon>Protacanthopterygii</taxon>
        <taxon>Esociformes</taxon>
        <taxon>Esocidae</taxon>
        <taxon>Esox</taxon>
    </lineage>
</organism>
<keyword evidence="5" id="KW-0863">Zinc-finger</keyword>
<evidence type="ECO:0000256" key="8">
    <source>
        <dbReference type="ARBA" id="ARBA00023159"/>
    </source>
</evidence>
<dbReference type="Ensembl" id="ENSELUT00000029158.3">
    <property type="protein sequence ID" value="ENSELUP00000019112.1"/>
    <property type="gene ID" value="ENSELUG00000018504.3"/>
</dbReference>
<evidence type="ECO:0000256" key="5">
    <source>
        <dbReference type="ARBA" id="ARBA00022771"/>
    </source>
</evidence>
<dbReference type="GO" id="GO:0008270">
    <property type="term" value="F:zinc ion binding"/>
    <property type="evidence" value="ECO:0007669"/>
    <property type="project" value="UniProtKB-KW"/>
</dbReference>
<dbReference type="AlphaFoldDB" id="A0A3P8YT84"/>
<keyword evidence="9" id="KW-0539">Nucleus</keyword>
<comment type="subcellular location">
    <subcellularLocation>
        <location evidence="1">Nucleus</location>
    </subcellularLocation>
</comment>
<evidence type="ECO:0000256" key="9">
    <source>
        <dbReference type="ARBA" id="ARBA00023242"/>
    </source>
</evidence>
<evidence type="ECO:0000256" key="3">
    <source>
        <dbReference type="ARBA" id="ARBA00022553"/>
    </source>
</evidence>
<name>A0A3P8YT84_ESOLU</name>
<dbReference type="InterPro" id="IPR052440">
    <property type="entry name" value="Trans_Reg/Chrom_Remod"/>
</dbReference>
<dbReference type="Bgee" id="ENSELUG00000018504">
    <property type="expression patterns" value="Expressed in brain and 15 other cell types or tissues"/>
</dbReference>
<reference evidence="12" key="1">
    <citation type="journal article" date="2014" name="PLoS ONE">
        <title>The genome and linkage map of the northern pike (Esox lucius): conserved synteny revealed between the salmonid sister group and the Neoteleostei.</title>
        <authorList>
            <person name="Rondeau E.B."/>
            <person name="Minkley D.R."/>
            <person name="Leong J.S."/>
            <person name="Messmer A.M."/>
            <person name="Jantzen J.R."/>
            <person name="von Schalburg K.R."/>
            <person name="Lemon C."/>
            <person name="Bird N.H."/>
            <person name="Koop B.F."/>
        </authorList>
    </citation>
    <scope>NUCLEOTIDE SEQUENCE</scope>
</reference>
<dbReference type="PANTHER" id="PTHR14955:SF8">
    <property type="entry name" value="SI:CH211-165G14.1-RELATED"/>
    <property type="match status" value="1"/>
</dbReference>
<dbReference type="GO" id="GO:0005634">
    <property type="term" value="C:nucleus"/>
    <property type="evidence" value="ECO:0007669"/>
    <property type="project" value="UniProtKB-SubCell"/>
</dbReference>
<keyword evidence="12" id="KW-1185">Reference proteome</keyword>
<dbReference type="SMART" id="SM00249">
    <property type="entry name" value="PHD"/>
    <property type="match status" value="1"/>
</dbReference>
<dbReference type="OMA" id="GHTWDLH"/>
<dbReference type="InterPro" id="IPR013083">
    <property type="entry name" value="Znf_RING/FYVE/PHD"/>
</dbReference>
<dbReference type="InterPro" id="IPR034732">
    <property type="entry name" value="EPHD"/>
</dbReference>
<dbReference type="PROSITE" id="PS51805">
    <property type="entry name" value="EPHD"/>
    <property type="match status" value="1"/>
</dbReference>
<evidence type="ECO:0000256" key="4">
    <source>
        <dbReference type="ARBA" id="ARBA00022723"/>
    </source>
</evidence>
<protein>
    <recommendedName>
        <fullName evidence="10">PHD-type domain-containing protein</fullName>
    </recommendedName>
</protein>
<dbReference type="GO" id="GO:0006357">
    <property type="term" value="P:regulation of transcription by RNA polymerase II"/>
    <property type="evidence" value="ECO:0007669"/>
    <property type="project" value="TreeGrafter"/>
</dbReference>
<dbReference type="Proteomes" id="UP000265140">
    <property type="component" value="Chromosome 11"/>
</dbReference>
<keyword evidence="8" id="KW-0010">Activator</keyword>
<reference evidence="11" key="2">
    <citation type="submission" date="2020-02" db="EMBL/GenBank/DDBJ databases">
        <title>Esox lucius (northern pike) genome, fEsoLuc1, primary haplotype.</title>
        <authorList>
            <person name="Myers G."/>
            <person name="Karagic N."/>
            <person name="Meyer A."/>
            <person name="Pippel M."/>
            <person name="Reichard M."/>
            <person name="Winkler S."/>
            <person name="Tracey A."/>
            <person name="Sims Y."/>
            <person name="Howe K."/>
            <person name="Rhie A."/>
            <person name="Formenti G."/>
            <person name="Durbin R."/>
            <person name="Fedrigo O."/>
            <person name="Jarvis E.D."/>
        </authorList>
    </citation>
    <scope>NUCLEOTIDE SEQUENCE [LARGE SCALE GENOMIC DNA]</scope>
</reference>
<dbReference type="PANTHER" id="PTHR14955">
    <property type="entry name" value="RETINOIC ACID INDUCED 1/TRANSCRIPTION FACTOR 20"/>
    <property type="match status" value="1"/>
</dbReference>
<dbReference type="InParanoid" id="A0A3P8YT84"/>
<dbReference type="Gene3D" id="3.30.40.10">
    <property type="entry name" value="Zinc/RING finger domain, C3HC4 (zinc finger)"/>
    <property type="match status" value="1"/>
</dbReference>
<dbReference type="InterPro" id="IPR001965">
    <property type="entry name" value="Znf_PHD"/>
</dbReference>
<keyword evidence="2" id="KW-1017">Isopeptide bond</keyword>
<keyword evidence="3" id="KW-0597">Phosphoprotein</keyword>
<keyword evidence="4" id="KW-0479">Metal-binding</keyword>
<evidence type="ECO:0000256" key="7">
    <source>
        <dbReference type="ARBA" id="ARBA00022843"/>
    </source>
</evidence>
<dbReference type="FunFam" id="3.30.40.10:FF:000116">
    <property type="entry name" value="Transcription factor 20 (AR1)"/>
    <property type="match status" value="1"/>
</dbReference>
<evidence type="ECO:0000259" key="10">
    <source>
        <dbReference type="PROSITE" id="PS51805"/>
    </source>
</evidence>
<proteinExistence type="predicted"/>
<sequence length="230" mass="24716">EGRLSSRSKCQPLMVCCLCGGSANAIGLGDLHGPYYPNGPAVEEQVQKEDQKASELSVDSCGQVDKNGLRGPCNGPRTEAVDEGCCIVVSDCESSPLPSAKKLRTNCVVDSHSLPLVPHNTSERWIHEDCGIWSTGVFLVKGKLYGLEEAVRLAQETVCSTCHAAGATMGCIQKGCPNKYHYTCALQSGCVLNEENFSMRCPKHKVDVPIYLSSPCIPSSSSYHECQGVF</sequence>
<dbReference type="GeneTree" id="ENSGT00940000156922"/>
<evidence type="ECO:0000313" key="12">
    <source>
        <dbReference type="Proteomes" id="UP000265140"/>
    </source>
</evidence>
<reference evidence="11" key="3">
    <citation type="submission" date="2025-08" db="UniProtKB">
        <authorList>
            <consortium name="Ensembl"/>
        </authorList>
    </citation>
    <scope>IDENTIFICATION</scope>
</reference>
<reference evidence="11" key="4">
    <citation type="submission" date="2025-09" db="UniProtKB">
        <authorList>
            <consortium name="Ensembl"/>
        </authorList>
    </citation>
    <scope>IDENTIFICATION</scope>
</reference>
<evidence type="ECO:0000256" key="6">
    <source>
        <dbReference type="ARBA" id="ARBA00022833"/>
    </source>
</evidence>